<comment type="caution">
    <text evidence="2">The sequence shown here is derived from an EMBL/GenBank/DDBJ whole genome shotgun (WGS) entry which is preliminary data.</text>
</comment>
<organism evidence="2 3">
    <name type="scientific">Mycena chlorophos</name>
    <name type="common">Agaric fungus</name>
    <name type="synonym">Agaricus chlorophos</name>
    <dbReference type="NCBI Taxonomy" id="658473"/>
    <lineage>
        <taxon>Eukaryota</taxon>
        <taxon>Fungi</taxon>
        <taxon>Dikarya</taxon>
        <taxon>Basidiomycota</taxon>
        <taxon>Agaricomycotina</taxon>
        <taxon>Agaricomycetes</taxon>
        <taxon>Agaricomycetidae</taxon>
        <taxon>Agaricales</taxon>
        <taxon>Marasmiineae</taxon>
        <taxon>Mycenaceae</taxon>
        <taxon>Mycena</taxon>
    </lineage>
</organism>
<dbReference type="GO" id="GO:0046933">
    <property type="term" value="F:proton-transporting ATP synthase activity, rotational mechanism"/>
    <property type="evidence" value="ECO:0007669"/>
    <property type="project" value="TreeGrafter"/>
</dbReference>
<sequence length="203" mass="21369">MYASAVRRSLQGLVPPKIATPKLVAGDSAGPLGPLVSFYSKLPKGPAPASAAGGIKARYFSGKNASAKPVLALIGGLWLIGYSLDYQRASSSFSVSTSLADAFLSSPFPSIRPLVALRRSPSQAPQEQRALESEVLLDVLGVPPVAYSKQYIVFCACLRLSVPLHVSVVRALPTHTTTGPRHYPSFLPAPSTSSTSDLSMVEC</sequence>
<evidence type="ECO:0000313" key="3">
    <source>
        <dbReference type="Proteomes" id="UP000613580"/>
    </source>
</evidence>
<feature type="region of interest" description="Disordered" evidence="1">
    <location>
        <begin position="181"/>
        <end position="203"/>
    </location>
</feature>
<reference evidence="2" key="1">
    <citation type="submission" date="2020-05" db="EMBL/GenBank/DDBJ databases">
        <title>Mycena genomes resolve the evolution of fungal bioluminescence.</title>
        <authorList>
            <person name="Tsai I.J."/>
        </authorList>
    </citation>
    <scope>NUCLEOTIDE SEQUENCE</scope>
    <source>
        <strain evidence="2">110903Hualien_Pintung</strain>
    </source>
</reference>
<gene>
    <name evidence="2" type="ORF">HMN09_00367700</name>
</gene>
<dbReference type="PANTHER" id="PTHR28161">
    <property type="entry name" value="ATP SYNTHASE SUBUNIT F, MITOCHONDRIAL"/>
    <property type="match status" value="1"/>
</dbReference>
<evidence type="ECO:0000256" key="1">
    <source>
        <dbReference type="SAM" id="MobiDB-lite"/>
    </source>
</evidence>
<protein>
    <recommendedName>
        <fullName evidence="4">ATP synthase subunit f, mitochondrial</fullName>
    </recommendedName>
</protein>
<proteinExistence type="predicted"/>
<name>A0A8H6TK15_MYCCL</name>
<evidence type="ECO:0008006" key="4">
    <source>
        <dbReference type="Google" id="ProtNLM"/>
    </source>
</evidence>
<accession>A0A8H6TK15</accession>
<evidence type="ECO:0000313" key="2">
    <source>
        <dbReference type="EMBL" id="KAF7318574.1"/>
    </source>
</evidence>
<keyword evidence="3" id="KW-1185">Reference proteome</keyword>
<dbReference type="InterPro" id="IPR019727">
    <property type="entry name" value="ATP_synth_F0_fsu_mt_fun"/>
</dbReference>
<dbReference type="AlphaFoldDB" id="A0A8H6TK15"/>
<dbReference type="PANTHER" id="PTHR28161:SF1">
    <property type="entry name" value="ATP SYNTHASE SUBUNIT F, MITOCHONDRIAL"/>
    <property type="match status" value="1"/>
</dbReference>
<feature type="compositionally biased region" description="Polar residues" evidence="1">
    <location>
        <begin position="190"/>
        <end position="203"/>
    </location>
</feature>
<dbReference type="Proteomes" id="UP000613580">
    <property type="component" value="Unassembled WGS sequence"/>
</dbReference>
<dbReference type="EMBL" id="JACAZE010000004">
    <property type="protein sequence ID" value="KAF7318574.1"/>
    <property type="molecule type" value="Genomic_DNA"/>
</dbReference>
<dbReference type="OrthoDB" id="5561579at2759"/>
<dbReference type="Pfam" id="PF10791">
    <property type="entry name" value="F1F0-ATPsyn_F"/>
    <property type="match status" value="1"/>
</dbReference>